<keyword evidence="1" id="KW-0285">Flavoprotein</keyword>
<evidence type="ECO:0000256" key="3">
    <source>
        <dbReference type="ARBA" id="ARBA00022857"/>
    </source>
</evidence>
<accession>A0A9J5ZDP4</accession>
<evidence type="ECO:0000313" key="6">
    <source>
        <dbReference type="Proteomes" id="UP000824120"/>
    </source>
</evidence>
<dbReference type="PANTHER" id="PTHR22893:SF114">
    <property type="entry name" value="12-OXOPHYTODIENOATE REDUCTASE 2"/>
    <property type="match status" value="1"/>
</dbReference>
<evidence type="ECO:0000256" key="2">
    <source>
        <dbReference type="ARBA" id="ARBA00022643"/>
    </source>
</evidence>
<comment type="caution">
    <text evidence="5">The sequence shown here is derived from an EMBL/GenBank/DDBJ whole genome shotgun (WGS) entry which is preliminary data.</text>
</comment>
<evidence type="ECO:0000313" key="5">
    <source>
        <dbReference type="EMBL" id="KAG5610055.1"/>
    </source>
</evidence>
<gene>
    <name evidence="5" type="ORF">H5410_021336</name>
</gene>
<evidence type="ECO:0000256" key="4">
    <source>
        <dbReference type="SAM" id="MobiDB-lite"/>
    </source>
</evidence>
<protein>
    <submittedName>
        <fullName evidence="5">Uncharacterized protein</fullName>
    </submittedName>
</protein>
<dbReference type="EMBL" id="JACXVP010000004">
    <property type="protein sequence ID" value="KAG5610055.1"/>
    <property type="molecule type" value="Genomic_DNA"/>
</dbReference>
<dbReference type="InterPro" id="IPR013785">
    <property type="entry name" value="Aldolase_TIM"/>
</dbReference>
<feature type="compositionally biased region" description="Polar residues" evidence="4">
    <location>
        <begin position="32"/>
        <end position="48"/>
    </location>
</feature>
<proteinExistence type="predicted"/>
<dbReference type="InterPro" id="IPR045247">
    <property type="entry name" value="Oye-like"/>
</dbReference>
<name>A0A9J5ZDP4_SOLCO</name>
<keyword evidence="3" id="KW-0521">NADP</keyword>
<keyword evidence="2" id="KW-0288">FMN</keyword>
<evidence type="ECO:0000256" key="1">
    <source>
        <dbReference type="ARBA" id="ARBA00022630"/>
    </source>
</evidence>
<dbReference type="SUPFAM" id="SSF51395">
    <property type="entry name" value="FMN-linked oxidoreductases"/>
    <property type="match status" value="1"/>
</dbReference>
<dbReference type="AlphaFoldDB" id="A0A9J5ZDP4"/>
<dbReference type="GO" id="GO:0016491">
    <property type="term" value="F:oxidoreductase activity"/>
    <property type="evidence" value="ECO:0007669"/>
    <property type="project" value="InterPro"/>
</dbReference>
<organism evidence="5 6">
    <name type="scientific">Solanum commersonii</name>
    <name type="common">Commerson's wild potato</name>
    <name type="synonym">Commerson's nightshade</name>
    <dbReference type="NCBI Taxonomy" id="4109"/>
    <lineage>
        <taxon>Eukaryota</taxon>
        <taxon>Viridiplantae</taxon>
        <taxon>Streptophyta</taxon>
        <taxon>Embryophyta</taxon>
        <taxon>Tracheophyta</taxon>
        <taxon>Spermatophyta</taxon>
        <taxon>Magnoliopsida</taxon>
        <taxon>eudicotyledons</taxon>
        <taxon>Gunneridae</taxon>
        <taxon>Pentapetalae</taxon>
        <taxon>asterids</taxon>
        <taxon>lamiids</taxon>
        <taxon>Solanales</taxon>
        <taxon>Solanaceae</taxon>
        <taxon>Solanoideae</taxon>
        <taxon>Solaneae</taxon>
        <taxon>Solanum</taxon>
    </lineage>
</organism>
<dbReference type="OrthoDB" id="1663137at2759"/>
<dbReference type="Proteomes" id="UP000824120">
    <property type="component" value="Chromosome 4"/>
</dbReference>
<feature type="region of interest" description="Disordered" evidence="4">
    <location>
        <begin position="29"/>
        <end position="48"/>
    </location>
</feature>
<dbReference type="Gene3D" id="3.20.20.70">
    <property type="entry name" value="Aldolase class I"/>
    <property type="match status" value="1"/>
</dbReference>
<keyword evidence="6" id="KW-1185">Reference proteome</keyword>
<dbReference type="PANTHER" id="PTHR22893">
    <property type="entry name" value="NADH OXIDOREDUCTASE-RELATED"/>
    <property type="match status" value="1"/>
</dbReference>
<dbReference type="GO" id="GO:0010181">
    <property type="term" value="F:FMN binding"/>
    <property type="evidence" value="ECO:0007669"/>
    <property type="project" value="InterPro"/>
</dbReference>
<reference evidence="5 6" key="1">
    <citation type="submission" date="2020-09" db="EMBL/GenBank/DDBJ databases">
        <title>De no assembly of potato wild relative species, Solanum commersonii.</title>
        <authorList>
            <person name="Cho K."/>
        </authorList>
    </citation>
    <scope>NUCLEOTIDE SEQUENCE [LARGE SCALE GENOMIC DNA]</scope>
    <source>
        <strain evidence="5">LZ3.2</strain>
        <tissue evidence="5">Leaf</tissue>
    </source>
</reference>
<sequence>MAAKSSPVPLLTPYKMGSFELPHRVVMPPMTRNRSYNNTPQPEANSGF</sequence>